<keyword evidence="1" id="KW-1185">Reference proteome</keyword>
<sequence length="68" mass="7704">MDIILIDRGYAFPDRYGNGLKLCYGENGKVQKIGEFTQAVCCDINLSKGDEMAPSEFYEDFTEIKNEV</sequence>
<reference evidence="2" key="1">
    <citation type="submission" date="2022-11" db="UniProtKB">
        <authorList>
            <consortium name="WormBaseParasite"/>
        </authorList>
    </citation>
    <scope>IDENTIFICATION</scope>
</reference>
<accession>A0A914Y6H0</accession>
<evidence type="ECO:0000313" key="2">
    <source>
        <dbReference type="WBParaSite" id="PSU_v2.g15044.t1"/>
    </source>
</evidence>
<name>A0A914Y6H0_9BILA</name>
<evidence type="ECO:0000313" key="1">
    <source>
        <dbReference type="Proteomes" id="UP000887577"/>
    </source>
</evidence>
<protein>
    <submittedName>
        <fullName evidence="2">Uncharacterized protein</fullName>
    </submittedName>
</protein>
<dbReference type="Proteomes" id="UP000887577">
    <property type="component" value="Unplaced"/>
</dbReference>
<proteinExistence type="predicted"/>
<organism evidence="1 2">
    <name type="scientific">Panagrolaimus superbus</name>
    <dbReference type="NCBI Taxonomy" id="310955"/>
    <lineage>
        <taxon>Eukaryota</taxon>
        <taxon>Metazoa</taxon>
        <taxon>Ecdysozoa</taxon>
        <taxon>Nematoda</taxon>
        <taxon>Chromadorea</taxon>
        <taxon>Rhabditida</taxon>
        <taxon>Tylenchina</taxon>
        <taxon>Panagrolaimomorpha</taxon>
        <taxon>Panagrolaimoidea</taxon>
        <taxon>Panagrolaimidae</taxon>
        <taxon>Panagrolaimus</taxon>
    </lineage>
</organism>
<dbReference type="WBParaSite" id="PSU_v2.g15044.t1">
    <property type="protein sequence ID" value="PSU_v2.g15044.t1"/>
    <property type="gene ID" value="PSU_v2.g15044"/>
</dbReference>
<dbReference type="AlphaFoldDB" id="A0A914Y6H0"/>